<accession>A0ABV0VXB1</accession>
<evidence type="ECO:0000313" key="2">
    <source>
        <dbReference type="Proteomes" id="UP001444071"/>
    </source>
</evidence>
<reference evidence="1 2" key="1">
    <citation type="submission" date="2021-06" db="EMBL/GenBank/DDBJ databases">
        <authorList>
            <person name="Palmer J.M."/>
        </authorList>
    </citation>
    <scope>NUCLEOTIDE SEQUENCE [LARGE SCALE GENOMIC DNA]</scope>
    <source>
        <strain evidence="1 2">XR_2019</strain>
        <tissue evidence="1">Muscle</tissue>
    </source>
</reference>
<sequence>MEDRDLGNITMLSECELGSWAPVKYKVQNVSHCHQVLTGDMSNPFSPLSAKTFVTQCYFILTFPFSDEGSNPCGNPTKCLKNVLVNRITLHRTKQMNSDITMCHYEFTETKKSQLFLTAIQLH</sequence>
<keyword evidence="2" id="KW-1185">Reference proteome</keyword>
<organism evidence="1 2">
    <name type="scientific">Xenotaenia resolanae</name>
    <dbReference type="NCBI Taxonomy" id="208358"/>
    <lineage>
        <taxon>Eukaryota</taxon>
        <taxon>Metazoa</taxon>
        <taxon>Chordata</taxon>
        <taxon>Craniata</taxon>
        <taxon>Vertebrata</taxon>
        <taxon>Euteleostomi</taxon>
        <taxon>Actinopterygii</taxon>
        <taxon>Neopterygii</taxon>
        <taxon>Teleostei</taxon>
        <taxon>Neoteleostei</taxon>
        <taxon>Acanthomorphata</taxon>
        <taxon>Ovalentaria</taxon>
        <taxon>Atherinomorphae</taxon>
        <taxon>Cyprinodontiformes</taxon>
        <taxon>Goodeidae</taxon>
        <taxon>Xenotaenia</taxon>
    </lineage>
</organism>
<comment type="caution">
    <text evidence="1">The sequence shown here is derived from an EMBL/GenBank/DDBJ whole genome shotgun (WGS) entry which is preliminary data.</text>
</comment>
<proteinExistence type="predicted"/>
<name>A0ABV0VXB1_9TELE</name>
<gene>
    <name evidence="1" type="ORF">XENORESO_003187</name>
</gene>
<evidence type="ECO:0000313" key="1">
    <source>
        <dbReference type="EMBL" id="MEQ2260917.1"/>
    </source>
</evidence>
<dbReference type="EMBL" id="JAHRIM010011561">
    <property type="protein sequence ID" value="MEQ2260917.1"/>
    <property type="molecule type" value="Genomic_DNA"/>
</dbReference>
<protein>
    <submittedName>
        <fullName evidence="1">Uncharacterized protein</fullName>
    </submittedName>
</protein>
<dbReference type="Proteomes" id="UP001444071">
    <property type="component" value="Unassembled WGS sequence"/>
</dbReference>